<dbReference type="PANTHER" id="PTHR43539">
    <property type="entry name" value="FLAVIN-BINDING MONOOXYGENASE-LIKE PROTEIN (AFU_ORTHOLOGUE AFUA_4G09220)"/>
    <property type="match status" value="1"/>
</dbReference>
<comment type="caution">
    <text evidence="2">The sequence shown here is derived from an EMBL/GenBank/DDBJ whole genome shotgun (WGS) entry which is preliminary data.</text>
</comment>
<evidence type="ECO:0000313" key="3">
    <source>
        <dbReference type="Proteomes" id="UP000632138"/>
    </source>
</evidence>
<keyword evidence="3" id="KW-1185">Reference proteome</keyword>
<reference evidence="2 3" key="1">
    <citation type="submission" date="2021-01" db="EMBL/GenBank/DDBJ databases">
        <title>Actinoplanes sp. nov. LDG1-06 isolated from lichen.</title>
        <authorList>
            <person name="Saeng-In P."/>
            <person name="Phongsopitanun W."/>
            <person name="Kanchanasin P."/>
            <person name="Yuki M."/>
            <person name="Kudo T."/>
            <person name="Ohkuma M."/>
            <person name="Tanasupawat S."/>
        </authorList>
    </citation>
    <scope>NUCLEOTIDE SEQUENCE [LARGE SCALE GENOMIC DNA]</scope>
    <source>
        <strain evidence="2 3">LDG1-06</strain>
    </source>
</reference>
<sequence length="409" mass="43314">MPSGQRTTTVIVGAGQSGLAMSRHLADRSVDHVVLERGVVANSWRSRRASLRLLTPNWMTRLPGFAYTGPDPDGYLSAPQLARLISGYGEAAPVLTGTSVTSVRRQATGYLVDTDQGPWRTSSVVVATGAAALASVPAGLAAQVPAGVVSRTAADYRVPSDLPPGGVLVVGASASGVQIAAELRRSGRPVTLAVGEHVRVPRRYRGRDILWWMDAAGVLDDRFEDQPDPERARNLPSMQLVGSAGDPLDLNALNHLGVRLVGRFAGVRDGCAQFAGSLANVCALADLKLGRLLDRIDGWAARASVEAGRPDRPPPTLVPAPVLSAPFGGDGIRSIVWATGFRPDLSWLDVDVFDRRGRVVHDGGVTAAPGLYVLGMPFQRTRRSTLIDGAGADARELTERLTRRLVLAA</sequence>
<evidence type="ECO:0000256" key="1">
    <source>
        <dbReference type="ARBA" id="ARBA00023002"/>
    </source>
</evidence>
<dbReference type="Pfam" id="PF13738">
    <property type="entry name" value="Pyr_redox_3"/>
    <property type="match status" value="1"/>
</dbReference>
<gene>
    <name evidence="2" type="ORF">JIG36_41825</name>
</gene>
<name>A0ABS2AQC3_9ACTN</name>
<keyword evidence="1" id="KW-0560">Oxidoreductase</keyword>
<evidence type="ECO:0000313" key="2">
    <source>
        <dbReference type="EMBL" id="MBM2622063.1"/>
    </source>
</evidence>
<dbReference type="InterPro" id="IPR036188">
    <property type="entry name" value="FAD/NAD-bd_sf"/>
</dbReference>
<protein>
    <submittedName>
        <fullName evidence="2">NAD(P)-binding domain-containing protein</fullName>
    </submittedName>
</protein>
<organism evidence="2 3">
    <name type="scientific">Paractinoplanes ovalisporus</name>
    <dbReference type="NCBI Taxonomy" id="2810368"/>
    <lineage>
        <taxon>Bacteria</taxon>
        <taxon>Bacillati</taxon>
        <taxon>Actinomycetota</taxon>
        <taxon>Actinomycetes</taxon>
        <taxon>Micromonosporales</taxon>
        <taxon>Micromonosporaceae</taxon>
        <taxon>Paractinoplanes</taxon>
    </lineage>
</organism>
<dbReference type="SUPFAM" id="SSF51905">
    <property type="entry name" value="FAD/NAD(P)-binding domain"/>
    <property type="match status" value="2"/>
</dbReference>
<dbReference type="RefSeq" id="WP_203382347.1">
    <property type="nucleotide sequence ID" value="NZ_JAENHP010000023.1"/>
</dbReference>
<dbReference type="EMBL" id="JAENHP010000023">
    <property type="protein sequence ID" value="MBM2622063.1"/>
    <property type="molecule type" value="Genomic_DNA"/>
</dbReference>
<dbReference type="InterPro" id="IPR050982">
    <property type="entry name" value="Auxin_biosynth/cation_transpt"/>
</dbReference>
<dbReference type="PRINTS" id="PR00411">
    <property type="entry name" value="PNDRDTASEI"/>
</dbReference>
<dbReference type="PRINTS" id="PR00368">
    <property type="entry name" value="FADPNR"/>
</dbReference>
<accession>A0ABS2AQC3</accession>
<proteinExistence type="predicted"/>
<dbReference type="Proteomes" id="UP000632138">
    <property type="component" value="Unassembled WGS sequence"/>
</dbReference>
<dbReference type="Gene3D" id="3.50.50.60">
    <property type="entry name" value="FAD/NAD(P)-binding domain"/>
    <property type="match status" value="2"/>
</dbReference>
<dbReference type="PANTHER" id="PTHR43539:SF78">
    <property type="entry name" value="FLAVIN-CONTAINING MONOOXYGENASE"/>
    <property type="match status" value="1"/>
</dbReference>